<dbReference type="Pfam" id="PF13637">
    <property type="entry name" value="Ank_4"/>
    <property type="match status" value="1"/>
</dbReference>
<keyword evidence="3 4" id="KW-0040">ANK repeat</keyword>
<gene>
    <name evidence="6" type="ORF">GDO86_011799</name>
</gene>
<feature type="repeat" description="ANK" evidence="4">
    <location>
        <begin position="286"/>
        <end position="318"/>
    </location>
</feature>
<comment type="pathway">
    <text evidence="1">Protein modification; protein ubiquitination.</text>
</comment>
<evidence type="ECO:0000256" key="3">
    <source>
        <dbReference type="ARBA" id="ARBA00023043"/>
    </source>
</evidence>
<dbReference type="PANTHER" id="PTHR24198">
    <property type="entry name" value="ANKYRIN REPEAT AND PROTEIN KINASE DOMAIN-CONTAINING PROTEIN"/>
    <property type="match status" value="1"/>
</dbReference>
<proteinExistence type="predicted"/>
<feature type="repeat" description="ANK" evidence="4">
    <location>
        <begin position="141"/>
        <end position="173"/>
    </location>
</feature>
<feature type="domain" description="SOCS box" evidence="5">
    <location>
        <begin position="414"/>
        <end position="452"/>
    </location>
</feature>
<dbReference type="AlphaFoldDB" id="A0A8T2JD48"/>
<dbReference type="InterPro" id="IPR002110">
    <property type="entry name" value="Ankyrin_rpt"/>
</dbReference>
<dbReference type="PROSITE" id="PS50297">
    <property type="entry name" value="ANK_REP_REGION"/>
    <property type="match status" value="2"/>
</dbReference>
<dbReference type="SMART" id="SM00969">
    <property type="entry name" value="SOCS_box"/>
    <property type="match status" value="1"/>
</dbReference>
<dbReference type="SUPFAM" id="SSF158235">
    <property type="entry name" value="SOCS box-like"/>
    <property type="match status" value="1"/>
</dbReference>
<dbReference type="InterPro" id="IPR036036">
    <property type="entry name" value="SOCS_box-like_dom_sf"/>
</dbReference>
<evidence type="ECO:0000256" key="1">
    <source>
        <dbReference type="ARBA" id="ARBA00004906"/>
    </source>
</evidence>
<accession>A0A8T2JD48</accession>
<dbReference type="PANTHER" id="PTHR24198:SF173">
    <property type="entry name" value="ANKYRIN REPEAT AND SOCS BOX PROTEIN 10-RELATED"/>
    <property type="match status" value="1"/>
</dbReference>
<feature type="repeat" description="ANK" evidence="4">
    <location>
        <begin position="109"/>
        <end position="141"/>
    </location>
</feature>
<evidence type="ECO:0000313" key="7">
    <source>
        <dbReference type="Proteomes" id="UP000812440"/>
    </source>
</evidence>
<dbReference type="Pfam" id="PF12796">
    <property type="entry name" value="Ank_2"/>
    <property type="match status" value="1"/>
</dbReference>
<keyword evidence="2" id="KW-0677">Repeat</keyword>
<dbReference type="EMBL" id="JAACNH010000005">
    <property type="protein sequence ID" value="KAG8443119.1"/>
    <property type="molecule type" value="Genomic_DNA"/>
</dbReference>
<dbReference type="CDD" id="cd03723">
    <property type="entry name" value="SOCS_ASB4_ASB18"/>
    <property type="match status" value="1"/>
</dbReference>
<dbReference type="PROSITE" id="PS50225">
    <property type="entry name" value="SOCS"/>
    <property type="match status" value="1"/>
</dbReference>
<dbReference type="Pfam" id="PF07525">
    <property type="entry name" value="SOCS_box"/>
    <property type="match status" value="1"/>
</dbReference>
<evidence type="ECO:0000259" key="5">
    <source>
        <dbReference type="PROSITE" id="PS50225"/>
    </source>
</evidence>
<dbReference type="GO" id="GO:0005737">
    <property type="term" value="C:cytoplasm"/>
    <property type="evidence" value="ECO:0007669"/>
    <property type="project" value="TreeGrafter"/>
</dbReference>
<dbReference type="OrthoDB" id="539213at2759"/>
<dbReference type="PRINTS" id="PR01415">
    <property type="entry name" value="ANKYRIN"/>
</dbReference>
<dbReference type="Gene3D" id="1.10.750.20">
    <property type="entry name" value="SOCS box"/>
    <property type="match status" value="1"/>
</dbReference>
<organism evidence="6 7">
    <name type="scientific">Hymenochirus boettgeri</name>
    <name type="common">Congo dwarf clawed frog</name>
    <dbReference type="NCBI Taxonomy" id="247094"/>
    <lineage>
        <taxon>Eukaryota</taxon>
        <taxon>Metazoa</taxon>
        <taxon>Chordata</taxon>
        <taxon>Craniata</taxon>
        <taxon>Vertebrata</taxon>
        <taxon>Euteleostomi</taxon>
        <taxon>Amphibia</taxon>
        <taxon>Batrachia</taxon>
        <taxon>Anura</taxon>
        <taxon>Pipoidea</taxon>
        <taxon>Pipidae</taxon>
        <taxon>Pipinae</taxon>
        <taxon>Hymenochirus</taxon>
    </lineage>
</organism>
<dbReference type="GO" id="GO:0035556">
    <property type="term" value="P:intracellular signal transduction"/>
    <property type="evidence" value="ECO:0007669"/>
    <property type="project" value="InterPro"/>
</dbReference>
<evidence type="ECO:0000313" key="6">
    <source>
        <dbReference type="EMBL" id="KAG8443119.1"/>
    </source>
</evidence>
<dbReference type="SUPFAM" id="SSF48403">
    <property type="entry name" value="Ankyrin repeat"/>
    <property type="match status" value="1"/>
</dbReference>
<dbReference type="FunFam" id="1.10.750.20:FF:000001">
    <property type="entry name" value="Ankyrin repeat and SOCS box containing 1"/>
    <property type="match status" value="1"/>
</dbReference>
<dbReference type="SMART" id="SM00248">
    <property type="entry name" value="ANK"/>
    <property type="match status" value="6"/>
</dbReference>
<protein>
    <recommendedName>
        <fullName evidence="5">SOCS box domain-containing protein</fullName>
    </recommendedName>
</protein>
<name>A0A8T2JD48_9PIPI</name>
<dbReference type="InterPro" id="IPR036770">
    <property type="entry name" value="Ankyrin_rpt-contain_sf"/>
</dbReference>
<evidence type="ECO:0000256" key="4">
    <source>
        <dbReference type="PROSITE-ProRule" id="PRU00023"/>
    </source>
</evidence>
<sequence>MLLYGIVHCSADGSAGLFMKEYVVALISLSKAETMDKDSERRCTRSASNQFLKETFLQALQVNDFGTLEDFLIEGKIDVDTVFEVEDENLVLASYKPGYWMPSYRLTSSWATGLHITVMLGHVESLLVLLQYGATVNSRPNGKTPLHVACEIGNLECVKTLIKYGAKLNSFSVSGLTPLHHCTTKESIGCAKELVWTGANVNLQTNNEIEETPLHTVCRFGIPELVAFYINTGAVVDSVNAYLETPLATTAYWALNIKEQKYSSKHHLICRMLLDYNADVNSRDEDFKSPLHKAAWNCDHVLIHMMLEAGAEANIMDVNGCAPQQYVLKVTSVRAASCPEICYQLLLNHGAARIYPPQFHKVLQECNTYPSAVEVMANAYEHIKATTKWRKAIPDDVLQRHWEFYESLFQVCSNTPRSLMHLARCAIRAALWKNCHRLIPHLPLPTMLKKYLLLEPQGKIY</sequence>
<dbReference type="InterPro" id="IPR001496">
    <property type="entry name" value="SOCS_box"/>
</dbReference>
<keyword evidence="7" id="KW-1185">Reference proteome</keyword>
<feature type="repeat" description="ANK" evidence="4">
    <location>
        <begin position="174"/>
        <end position="206"/>
    </location>
</feature>
<evidence type="ECO:0000256" key="2">
    <source>
        <dbReference type="ARBA" id="ARBA00022737"/>
    </source>
</evidence>
<dbReference type="Gene3D" id="1.25.40.20">
    <property type="entry name" value="Ankyrin repeat-containing domain"/>
    <property type="match status" value="2"/>
</dbReference>
<reference evidence="6" key="1">
    <citation type="thesis" date="2020" institute="ProQuest LLC" country="789 East Eisenhower Parkway, Ann Arbor, MI, USA">
        <title>Comparative Genomics and Chromosome Evolution.</title>
        <authorList>
            <person name="Mudd A.B."/>
        </authorList>
    </citation>
    <scope>NUCLEOTIDE SEQUENCE</scope>
    <source>
        <strain evidence="6">Female2</strain>
        <tissue evidence="6">Blood</tissue>
    </source>
</reference>
<dbReference type="PROSITE" id="PS50088">
    <property type="entry name" value="ANK_REPEAT"/>
    <property type="match status" value="4"/>
</dbReference>
<comment type="caution">
    <text evidence="6">The sequence shown here is derived from an EMBL/GenBank/DDBJ whole genome shotgun (WGS) entry which is preliminary data.</text>
</comment>
<dbReference type="Proteomes" id="UP000812440">
    <property type="component" value="Chromosome 6"/>
</dbReference>
<dbReference type="FunFam" id="1.25.40.20:FF:000271">
    <property type="entry name" value="Ankyrin repeat and SOCS box containing 4"/>
    <property type="match status" value="1"/>
</dbReference>